<evidence type="ECO:0000256" key="4">
    <source>
        <dbReference type="SAM" id="MobiDB-lite"/>
    </source>
</evidence>
<dbReference type="InterPro" id="IPR019734">
    <property type="entry name" value="TPR_rpt"/>
</dbReference>
<dbReference type="PROSITE" id="PS50005">
    <property type="entry name" value="TPR"/>
    <property type="match status" value="1"/>
</dbReference>
<evidence type="ECO:0000313" key="7">
    <source>
        <dbReference type="Proteomes" id="UP000092716"/>
    </source>
</evidence>
<evidence type="ECO:0000256" key="1">
    <source>
        <dbReference type="ARBA" id="ARBA00022737"/>
    </source>
</evidence>
<dbReference type="InterPro" id="IPR039663">
    <property type="entry name" value="AIP/AIPL1/TTC9"/>
</dbReference>
<evidence type="ECO:0000256" key="5">
    <source>
        <dbReference type="SAM" id="Phobius"/>
    </source>
</evidence>
<protein>
    <submittedName>
        <fullName evidence="6">Uncharacterized protein</fullName>
    </submittedName>
</protein>
<feature type="region of interest" description="Disordered" evidence="4">
    <location>
        <begin position="23"/>
        <end position="50"/>
    </location>
</feature>
<reference evidence="7" key="1">
    <citation type="submission" date="2016-06" db="EMBL/GenBank/DDBJ databases">
        <title>First high quality genome sequence of Plasmodium coatneyi using continuous long reads from single molecule, real-time sequencing.</title>
        <authorList>
            <person name="Chien J.-T."/>
            <person name="Pakala S.B."/>
            <person name="Geraldo J.A."/>
            <person name="Lapp S.A."/>
            <person name="Barnwell J.W."/>
            <person name="Kissinger J.C."/>
            <person name="Galinski M.R."/>
            <person name="Humphrey J.C."/>
        </authorList>
    </citation>
    <scope>NUCLEOTIDE SEQUENCE [LARGE SCALE GENOMIC DNA]</scope>
    <source>
        <strain evidence="7">Hackeri</strain>
    </source>
</reference>
<sequence>MNVKTSEDVYNFAKDCLKIKEEIENSTKQIPKKEKKKNTDHQWGNNSSKYNSDYSKFENCLKEIEQNDELEEEQHQQKNKQHFLNSRNPCTHDHSKERQLYEKESKEKIKASNAFNEEGKKAFYEKNYKLACVYFRKGLIQLDYSFPDSEKEQDEQNRLEVNLHLNLAITKFHMANYHECISECSTVLNLDKNNAKAHYRKGHAYMSLDMYNEAKEEFLKVLEINPTDNDVKRSLLTLKNKMVSYTKREKLVCSKLFPSSEKENDNENENGNLPMGIKGPNNTYATGQPNHDGDNIERSDAGKSIPTMNAQNDLTKDVEKENVTNSNVTLNCGVKNPSGYSHKRKEYFPTFSSNANGSNFFKNSSPIFLLNNIFLYLLVCFFVFFFLLFLFMFIFTSSKFFSTFFFTTLSIVAFMYYVFVYVHNTAKN</sequence>
<feature type="compositionally biased region" description="Polar residues" evidence="4">
    <location>
        <begin position="280"/>
        <end position="289"/>
    </location>
</feature>
<dbReference type="InterPro" id="IPR011990">
    <property type="entry name" value="TPR-like_helical_dom_sf"/>
</dbReference>
<evidence type="ECO:0000313" key="6">
    <source>
        <dbReference type="EMBL" id="ANQ08131.1"/>
    </source>
</evidence>
<evidence type="ECO:0000256" key="2">
    <source>
        <dbReference type="ARBA" id="ARBA00022803"/>
    </source>
</evidence>
<keyword evidence="5" id="KW-0812">Transmembrane</keyword>
<evidence type="ECO:0000256" key="3">
    <source>
        <dbReference type="PROSITE-ProRule" id="PRU00339"/>
    </source>
</evidence>
<feature type="transmembrane region" description="Helical" evidence="5">
    <location>
        <begin position="373"/>
        <end position="393"/>
    </location>
</feature>
<dbReference type="Proteomes" id="UP000092716">
    <property type="component" value="Chromosome 9"/>
</dbReference>
<accession>A0A1B1DZA4</accession>
<dbReference type="GeneID" id="30909163"/>
<dbReference type="SUPFAM" id="SSF48452">
    <property type="entry name" value="TPR-like"/>
    <property type="match status" value="1"/>
</dbReference>
<dbReference type="RefSeq" id="XP_019914826.1">
    <property type="nucleotide sequence ID" value="XM_020059240.1"/>
</dbReference>
<dbReference type="Gene3D" id="1.25.40.10">
    <property type="entry name" value="Tetratricopeptide repeat domain"/>
    <property type="match status" value="1"/>
</dbReference>
<organism evidence="6 7">
    <name type="scientific">Plasmodium coatneyi</name>
    <dbReference type="NCBI Taxonomy" id="208452"/>
    <lineage>
        <taxon>Eukaryota</taxon>
        <taxon>Sar</taxon>
        <taxon>Alveolata</taxon>
        <taxon>Apicomplexa</taxon>
        <taxon>Aconoidasida</taxon>
        <taxon>Haemosporida</taxon>
        <taxon>Plasmodiidae</taxon>
        <taxon>Plasmodium</taxon>
    </lineage>
</organism>
<dbReference type="VEuPathDB" id="PlasmoDB:PCOAH_00024350"/>
<gene>
    <name evidence="6" type="ORF">PCOAH_00024350</name>
</gene>
<keyword evidence="7" id="KW-1185">Reference proteome</keyword>
<feature type="region of interest" description="Disordered" evidence="4">
    <location>
        <begin position="68"/>
        <end position="97"/>
    </location>
</feature>
<keyword evidence="5" id="KW-1133">Transmembrane helix</keyword>
<dbReference type="PANTHER" id="PTHR11242:SF0">
    <property type="entry name" value="TPR_REGION DOMAIN-CONTAINING PROTEIN"/>
    <property type="match status" value="1"/>
</dbReference>
<dbReference type="PROSITE" id="PS50293">
    <property type="entry name" value="TPR_REGION"/>
    <property type="match status" value="1"/>
</dbReference>
<dbReference type="OrthoDB" id="2423701at2759"/>
<feature type="repeat" description="TPR" evidence="3">
    <location>
        <begin position="195"/>
        <end position="228"/>
    </location>
</feature>
<dbReference type="Pfam" id="PF00515">
    <property type="entry name" value="TPR_1"/>
    <property type="match status" value="1"/>
</dbReference>
<name>A0A1B1DZA4_9APIC</name>
<feature type="transmembrane region" description="Helical" evidence="5">
    <location>
        <begin position="400"/>
        <end position="422"/>
    </location>
</feature>
<dbReference type="PANTHER" id="PTHR11242">
    <property type="entry name" value="ARYL HYDROCARBON RECEPTOR INTERACTING PROTEIN RELATED"/>
    <property type="match status" value="1"/>
</dbReference>
<keyword evidence="5" id="KW-0472">Membrane</keyword>
<keyword evidence="2 3" id="KW-0802">TPR repeat</keyword>
<dbReference type="SMART" id="SM00028">
    <property type="entry name" value="TPR"/>
    <property type="match status" value="3"/>
</dbReference>
<feature type="region of interest" description="Disordered" evidence="4">
    <location>
        <begin position="258"/>
        <end position="294"/>
    </location>
</feature>
<dbReference type="EMBL" id="CP016247">
    <property type="protein sequence ID" value="ANQ08131.1"/>
    <property type="molecule type" value="Genomic_DNA"/>
</dbReference>
<keyword evidence="1" id="KW-0677">Repeat</keyword>
<proteinExistence type="predicted"/>
<feature type="non-terminal residue" evidence="6">
    <location>
        <position position="428"/>
    </location>
</feature>
<dbReference type="AlphaFoldDB" id="A0A1B1DZA4"/>
<dbReference type="KEGG" id="pcot:PCOAH_00024350"/>